<protein>
    <submittedName>
        <fullName evidence="1">Uncharacterized protein</fullName>
    </submittedName>
</protein>
<keyword evidence="2" id="KW-1185">Reference proteome</keyword>
<reference evidence="1 2" key="1">
    <citation type="journal article" date="2021" name="Plant Biotechnol. J.">
        <title>Multi-omics assisted identification of the key and species-specific regulatory components of drought-tolerant mechanisms in Gossypium stocksii.</title>
        <authorList>
            <person name="Yu D."/>
            <person name="Ke L."/>
            <person name="Zhang D."/>
            <person name="Wu Y."/>
            <person name="Sun Y."/>
            <person name="Mei J."/>
            <person name="Sun J."/>
            <person name="Sun Y."/>
        </authorList>
    </citation>
    <scope>NUCLEOTIDE SEQUENCE [LARGE SCALE GENOMIC DNA]</scope>
    <source>
        <strain evidence="2">cv. E1</strain>
        <tissue evidence="1">Leaf</tissue>
    </source>
</reference>
<organism evidence="1 2">
    <name type="scientific">Gossypium stocksii</name>
    <dbReference type="NCBI Taxonomy" id="47602"/>
    <lineage>
        <taxon>Eukaryota</taxon>
        <taxon>Viridiplantae</taxon>
        <taxon>Streptophyta</taxon>
        <taxon>Embryophyta</taxon>
        <taxon>Tracheophyta</taxon>
        <taxon>Spermatophyta</taxon>
        <taxon>Magnoliopsida</taxon>
        <taxon>eudicotyledons</taxon>
        <taxon>Gunneridae</taxon>
        <taxon>Pentapetalae</taxon>
        <taxon>rosids</taxon>
        <taxon>malvids</taxon>
        <taxon>Malvales</taxon>
        <taxon>Malvaceae</taxon>
        <taxon>Malvoideae</taxon>
        <taxon>Gossypium</taxon>
    </lineage>
</organism>
<dbReference type="AlphaFoldDB" id="A0A9D3U596"/>
<name>A0A9D3U596_9ROSI</name>
<dbReference type="Proteomes" id="UP000828251">
    <property type="component" value="Unassembled WGS sequence"/>
</dbReference>
<evidence type="ECO:0000313" key="2">
    <source>
        <dbReference type="Proteomes" id="UP000828251"/>
    </source>
</evidence>
<accession>A0A9D3U596</accession>
<gene>
    <name evidence="1" type="ORF">J1N35_046052</name>
</gene>
<sequence>YERKLAKLKFSYKWVEGKHKAAIPKTGLEAIKKIVTIGVAIEEGTTVNLSTFEQRMLHHLNVEIVSQKKSIQ</sequence>
<dbReference type="EMBL" id="JAIQCV010000125">
    <property type="protein sequence ID" value="KAH1030137.1"/>
    <property type="molecule type" value="Genomic_DNA"/>
</dbReference>
<proteinExistence type="predicted"/>
<evidence type="ECO:0000313" key="1">
    <source>
        <dbReference type="EMBL" id="KAH1030137.1"/>
    </source>
</evidence>
<comment type="caution">
    <text evidence="1">The sequence shown here is derived from an EMBL/GenBank/DDBJ whole genome shotgun (WGS) entry which is preliminary data.</text>
</comment>
<feature type="non-terminal residue" evidence="1">
    <location>
        <position position="1"/>
    </location>
</feature>